<dbReference type="AlphaFoldDB" id="A0AAN7SB82"/>
<comment type="caution">
    <text evidence="2">The sequence shown here is derived from an EMBL/GenBank/DDBJ whole genome shotgun (WGS) entry which is preliminary data.</text>
</comment>
<reference evidence="3" key="1">
    <citation type="submission" date="2023-01" db="EMBL/GenBank/DDBJ databases">
        <title>Key to firefly adult light organ development and bioluminescence: homeobox transcription factors regulate luciferase expression and transportation to peroxisome.</title>
        <authorList>
            <person name="Fu X."/>
        </authorList>
    </citation>
    <scope>NUCLEOTIDE SEQUENCE [LARGE SCALE GENOMIC DNA]</scope>
</reference>
<evidence type="ECO:0000256" key="1">
    <source>
        <dbReference type="SAM" id="MobiDB-lite"/>
    </source>
</evidence>
<protein>
    <submittedName>
        <fullName evidence="2">Uncharacterized protein</fullName>
    </submittedName>
</protein>
<feature type="compositionally biased region" description="Basic and acidic residues" evidence="1">
    <location>
        <begin position="425"/>
        <end position="441"/>
    </location>
</feature>
<evidence type="ECO:0000313" key="3">
    <source>
        <dbReference type="Proteomes" id="UP001353858"/>
    </source>
</evidence>
<feature type="region of interest" description="Disordered" evidence="1">
    <location>
        <begin position="120"/>
        <end position="143"/>
    </location>
</feature>
<feature type="region of interest" description="Disordered" evidence="1">
    <location>
        <begin position="422"/>
        <end position="453"/>
    </location>
</feature>
<gene>
    <name evidence="2" type="ORF">RN001_016208</name>
</gene>
<organism evidence="2 3">
    <name type="scientific">Aquatica leii</name>
    <dbReference type="NCBI Taxonomy" id="1421715"/>
    <lineage>
        <taxon>Eukaryota</taxon>
        <taxon>Metazoa</taxon>
        <taxon>Ecdysozoa</taxon>
        <taxon>Arthropoda</taxon>
        <taxon>Hexapoda</taxon>
        <taxon>Insecta</taxon>
        <taxon>Pterygota</taxon>
        <taxon>Neoptera</taxon>
        <taxon>Endopterygota</taxon>
        <taxon>Coleoptera</taxon>
        <taxon>Polyphaga</taxon>
        <taxon>Elateriformia</taxon>
        <taxon>Elateroidea</taxon>
        <taxon>Lampyridae</taxon>
        <taxon>Luciolinae</taxon>
        <taxon>Aquatica</taxon>
    </lineage>
</organism>
<feature type="compositionally biased region" description="Acidic residues" evidence="1">
    <location>
        <begin position="127"/>
        <end position="143"/>
    </location>
</feature>
<keyword evidence="3" id="KW-1185">Reference proteome</keyword>
<name>A0AAN7SB82_9COLE</name>
<sequence>MGTGKTNECSHLNYLHLQPAIKDIAANKSYDDIDVIIIPPDFDFQTDEEEFDDKMTQEDLSVPADVAGKIEVHFGKEDETSDEEDNIPLSVLQKTLHSEGVGAKRRKLDDSKCKKKIRKNNEKVDEKDSETEGETDESVEFMESSDEERNLANLHYMEQKQNNIEESHTINDNTKLLKDSFVLPNSSPELKLLVAAIVSFLEIATVPSAAEFKTCSLFTFKMSGFLGKTNKGTEPKGCKNVTSTSKIPKHSKNNEEKLKISSMDKVYVRDPHKLTGTKLNEFREQEGSDDDSVSDEDICVSEHNKDSELDVEEFSDESVEVDLTDKEVLREPSFVGKYKKTIWCKHPVRLISMDPKTFYGRREYTRLEHAVEDIISQEFNEDEDLEICILPPPVDELTDLEEFDDDILLDVDDIPVDIPGSVEISSEHEHEEDKENLRPSEKPGASDSPSYGNCKITKWSKRHPKYNKFGTNDSCFTTEFESVKIDLKDS</sequence>
<dbReference type="EMBL" id="JARPUR010000008">
    <property type="protein sequence ID" value="KAK4872084.1"/>
    <property type="molecule type" value="Genomic_DNA"/>
</dbReference>
<dbReference type="Proteomes" id="UP001353858">
    <property type="component" value="Unassembled WGS sequence"/>
</dbReference>
<proteinExistence type="predicted"/>
<accession>A0AAN7SB82</accession>
<evidence type="ECO:0000313" key="2">
    <source>
        <dbReference type="EMBL" id="KAK4872084.1"/>
    </source>
</evidence>